<comment type="caution">
    <text evidence="1">Lacks conserved residue(s) required for the propagation of feature annotation.</text>
</comment>
<dbReference type="GO" id="GO:0032259">
    <property type="term" value="P:methylation"/>
    <property type="evidence" value="ECO:0007669"/>
    <property type="project" value="UniProtKB-KW"/>
</dbReference>
<comment type="similarity">
    <text evidence="1">Belongs to the class I-like SAM-binding methyltransferase superfamily. RsmB/NOP family.</text>
</comment>
<comment type="caution">
    <text evidence="3">The sequence shown here is derived from an EMBL/GenBank/DDBJ whole genome shotgun (WGS) entry which is preliminary data.</text>
</comment>
<dbReference type="Pfam" id="PF13847">
    <property type="entry name" value="Methyltransf_31"/>
    <property type="match status" value="1"/>
</dbReference>
<evidence type="ECO:0000256" key="1">
    <source>
        <dbReference type="PROSITE-ProRule" id="PRU01023"/>
    </source>
</evidence>
<dbReference type="PROSITE" id="PS51686">
    <property type="entry name" value="SAM_MT_RSMB_NOP"/>
    <property type="match status" value="1"/>
</dbReference>
<organism evidence="3 4">
    <name type="scientific">Dictyobacter aurantiacus</name>
    <dbReference type="NCBI Taxonomy" id="1936993"/>
    <lineage>
        <taxon>Bacteria</taxon>
        <taxon>Bacillati</taxon>
        <taxon>Chloroflexota</taxon>
        <taxon>Ktedonobacteria</taxon>
        <taxon>Ktedonobacterales</taxon>
        <taxon>Dictyobacteraceae</taxon>
        <taxon>Dictyobacter</taxon>
    </lineage>
</organism>
<dbReference type="CDD" id="cd02440">
    <property type="entry name" value="AdoMet_MTases"/>
    <property type="match status" value="1"/>
</dbReference>
<gene>
    <name evidence="3" type="ORF">KDAU_08600</name>
</gene>
<proteinExistence type="inferred from homology"/>
<evidence type="ECO:0000313" key="4">
    <source>
        <dbReference type="Proteomes" id="UP000287224"/>
    </source>
</evidence>
<dbReference type="SUPFAM" id="SSF53335">
    <property type="entry name" value="S-adenosyl-L-methionine-dependent methyltransferases"/>
    <property type="match status" value="1"/>
</dbReference>
<accession>A0A401Z9I1</accession>
<dbReference type="GO" id="GO:0003723">
    <property type="term" value="F:RNA binding"/>
    <property type="evidence" value="ECO:0007669"/>
    <property type="project" value="UniProtKB-UniRule"/>
</dbReference>
<dbReference type="AlphaFoldDB" id="A0A401Z9I1"/>
<feature type="domain" description="SAM-dependent MTase RsmB/NOP-type" evidence="2">
    <location>
        <begin position="1"/>
        <end position="55"/>
    </location>
</feature>
<dbReference type="GO" id="GO:0008168">
    <property type="term" value="F:methyltransferase activity"/>
    <property type="evidence" value="ECO:0007669"/>
    <property type="project" value="UniProtKB-KW"/>
</dbReference>
<feature type="binding site" evidence="1">
    <location>
        <position position="41"/>
    </location>
    <ligand>
        <name>S-adenosyl-L-methionine</name>
        <dbReference type="ChEBI" id="CHEBI:59789"/>
    </ligand>
</feature>
<name>A0A401Z9I1_9CHLR</name>
<dbReference type="InterPro" id="IPR029063">
    <property type="entry name" value="SAM-dependent_MTases_sf"/>
</dbReference>
<dbReference type="InterPro" id="IPR025714">
    <property type="entry name" value="Methyltranfer_dom"/>
</dbReference>
<keyword evidence="4" id="KW-1185">Reference proteome</keyword>
<evidence type="ECO:0000313" key="3">
    <source>
        <dbReference type="EMBL" id="GCE03531.1"/>
    </source>
</evidence>
<dbReference type="InterPro" id="IPR001678">
    <property type="entry name" value="MeTrfase_RsmB-F_NOP2_dom"/>
</dbReference>
<evidence type="ECO:0000259" key="2">
    <source>
        <dbReference type="PROSITE" id="PS51686"/>
    </source>
</evidence>
<dbReference type="EMBL" id="BIFQ01000001">
    <property type="protein sequence ID" value="GCE03531.1"/>
    <property type="molecule type" value="Genomic_DNA"/>
</dbReference>
<keyword evidence="1" id="KW-0808">Transferase</keyword>
<reference evidence="4" key="1">
    <citation type="submission" date="2018-12" db="EMBL/GenBank/DDBJ databases">
        <title>Tengunoibacter tsumagoiensis gen. nov., sp. nov., Dictyobacter kobayashii sp. nov., D. alpinus sp. nov., and D. joshuensis sp. nov. and description of Dictyobacteraceae fam. nov. within the order Ktedonobacterales isolated from Tengu-no-mugimeshi.</title>
        <authorList>
            <person name="Wang C.M."/>
            <person name="Zheng Y."/>
            <person name="Sakai Y."/>
            <person name="Toyoda A."/>
            <person name="Minakuchi Y."/>
            <person name="Abe K."/>
            <person name="Yokota A."/>
            <person name="Yabe S."/>
        </authorList>
    </citation>
    <scope>NUCLEOTIDE SEQUENCE [LARGE SCALE GENOMIC DNA]</scope>
    <source>
        <strain evidence="4">S-27</strain>
    </source>
</reference>
<keyword evidence="1" id="KW-0489">Methyltransferase</keyword>
<keyword evidence="1" id="KW-0694">RNA-binding</keyword>
<protein>
    <recommendedName>
        <fullName evidence="2">SAM-dependent MTase RsmB/NOP-type domain-containing protein</fullName>
    </recommendedName>
</protein>
<dbReference type="Gene3D" id="3.40.50.150">
    <property type="entry name" value="Vaccinia Virus protein VP39"/>
    <property type="match status" value="1"/>
</dbReference>
<sequence length="55" mass="5526">MLEAAALKPGDCVLDIAAGTGNQSLLAARIVGPQGTVLTTDISEAMLKVAEMAAQ</sequence>
<keyword evidence="1" id="KW-0949">S-adenosyl-L-methionine</keyword>
<dbReference type="Proteomes" id="UP000287224">
    <property type="component" value="Unassembled WGS sequence"/>
</dbReference>